<dbReference type="Proteomes" id="UP000321820">
    <property type="component" value="Chromosome"/>
</dbReference>
<dbReference type="Pfam" id="PF12543">
    <property type="entry name" value="DUF3738"/>
    <property type="match status" value="1"/>
</dbReference>
<dbReference type="KEGG" id="talb:FTW19_04110"/>
<keyword evidence="2" id="KW-1185">Reference proteome</keyword>
<gene>
    <name evidence="1" type="ORF">FTW19_04110</name>
</gene>
<evidence type="ECO:0000313" key="2">
    <source>
        <dbReference type="Proteomes" id="UP000321820"/>
    </source>
</evidence>
<proteinExistence type="predicted"/>
<protein>
    <submittedName>
        <fullName evidence="1">TIGR03435 family protein</fullName>
    </submittedName>
</protein>
<sequence>MRIIHLEATVLLLAIVVGAISVPLQAQASSKEATSVEAPDWQVAAGEKLAFEVASVKPSAPDSQPRVNFTLGPGDVYASTGGRFLASSINLLDYIRFAYKLTDGQAEILRANAPDWITTERFDIQAMSKTPNPTKDQMRLMMQALLAERFKLGIHAEVRELPVLALVLIKPGKPGPQLRPHPTSDSTCSDVMAPMSEDSDSRHALESPTVCGGLVSTGVPGAPSHVRLTGRKVSLTLLAAHLGEMGHYDRPIVDQTGLTGTFDLVLEWGADPPGSTDSPHRDDNQSLLQEALKTELGLKLERTRAPSTAFFIDHLDRQPTQN</sequence>
<dbReference type="EMBL" id="CP042806">
    <property type="protein sequence ID" value="QEE27264.1"/>
    <property type="molecule type" value="Genomic_DNA"/>
</dbReference>
<evidence type="ECO:0000313" key="1">
    <source>
        <dbReference type="EMBL" id="QEE27264.1"/>
    </source>
</evidence>
<name>A0A5B9E6N8_9BACT</name>
<organism evidence="1 2">
    <name type="scientific">Terriglobus albidus</name>
    <dbReference type="NCBI Taxonomy" id="1592106"/>
    <lineage>
        <taxon>Bacteria</taxon>
        <taxon>Pseudomonadati</taxon>
        <taxon>Acidobacteriota</taxon>
        <taxon>Terriglobia</taxon>
        <taxon>Terriglobales</taxon>
        <taxon>Acidobacteriaceae</taxon>
        <taxon>Terriglobus</taxon>
    </lineage>
</organism>
<dbReference type="InterPro" id="IPR017801">
    <property type="entry name" value="DUF3738"/>
</dbReference>
<dbReference type="NCBIfam" id="TIGR03435">
    <property type="entry name" value="Soli_TIGR03435"/>
    <property type="match status" value="1"/>
</dbReference>
<dbReference type="OrthoDB" id="116820at2"/>
<accession>A0A5B9E6N8</accession>
<dbReference type="AlphaFoldDB" id="A0A5B9E6N8"/>
<reference evidence="1 2" key="1">
    <citation type="submission" date="2019-08" db="EMBL/GenBank/DDBJ databases">
        <title>Complete genome sequence of Terriglobus albidus strain ORNL.</title>
        <authorList>
            <person name="Podar M."/>
        </authorList>
    </citation>
    <scope>NUCLEOTIDE SEQUENCE [LARGE SCALE GENOMIC DNA]</scope>
    <source>
        <strain evidence="1 2">ORNL</strain>
    </source>
</reference>